<evidence type="ECO:0000313" key="9">
    <source>
        <dbReference type="EMBL" id="VEU55142.1"/>
    </source>
</evidence>
<evidence type="ECO:0000256" key="6">
    <source>
        <dbReference type="ARBA" id="ARBA00022989"/>
    </source>
</evidence>
<sequence>MDKSKNKNRLKYFLVLFFSIAFLIILFFVSLYVGRYKLKWNNFWNGLFKKQDYLIETNVLFRLRLPRTLMAMIVGASLSIAGFIFQEIFRNNLVSPNVLGVTNGASIGAIIGILIGLPISIISLMSFSFGIVVVILTIFISKIFTKYSSTLNFVLAGIIVSSLTSSIIGITKYIANENTTLPTITFWLLGSLQNITMKMVLIAFLVNTICIIIVFITKKHLVMVSLGKVHAETKGLKYIPFILLFITISTTLTATSISASGSISWVGLIIPHIVKIFIEKLYNGKKYYHIFMLLIVWGALFVLLSDIISRTFTSSEIPISAITGLLGSITFVLTIIIERFKKYGRNNQSK</sequence>
<feature type="transmembrane region" description="Helical" evidence="8">
    <location>
        <begin position="68"/>
        <end position="85"/>
    </location>
</feature>
<feature type="transmembrane region" description="Helical" evidence="8">
    <location>
        <begin position="238"/>
        <end position="257"/>
    </location>
</feature>
<keyword evidence="7 8" id="KW-0472">Membrane</keyword>
<comment type="subcellular location">
    <subcellularLocation>
        <location evidence="1">Cell membrane</location>
        <topology evidence="1">Multi-pass membrane protein</topology>
    </subcellularLocation>
</comment>
<proteinExistence type="inferred from homology"/>
<evidence type="ECO:0000256" key="5">
    <source>
        <dbReference type="ARBA" id="ARBA00022692"/>
    </source>
</evidence>
<feature type="transmembrane region" description="Helical" evidence="8">
    <location>
        <begin position="317"/>
        <end position="337"/>
    </location>
</feature>
<dbReference type="AlphaFoldDB" id="A0A448ZVF3"/>
<dbReference type="Gene3D" id="1.10.3470.10">
    <property type="entry name" value="ABC transporter involved in vitamin B12 uptake, BtuC"/>
    <property type="match status" value="1"/>
</dbReference>
<feature type="transmembrane region" description="Helical" evidence="8">
    <location>
        <begin position="121"/>
        <end position="141"/>
    </location>
</feature>
<dbReference type="OrthoDB" id="9792889at2"/>
<feature type="transmembrane region" description="Helical" evidence="8">
    <location>
        <begin position="263"/>
        <end position="278"/>
    </location>
</feature>
<accession>A0A448ZVF3</accession>
<dbReference type="CDD" id="cd06550">
    <property type="entry name" value="TM_ABC_iron-siderophores_like"/>
    <property type="match status" value="1"/>
</dbReference>
<dbReference type="Proteomes" id="UP000290482">
    <property type="component" value="Chromosome"/>
</dbReference>
<name>A0A448ZVF3_METOS</name>
<evidence type="ECO:0000256" key="3">
    <source>
        <dbReference type="ARBA" id="ARBA00022448"/>
    </source>
</evidence>
<dbReference type="GO" id="GO:0005886">
    <property type="term" value="C:plasma membrane"/>
    <property type="evidence" value="ECO:0007669"/>
    <property type="project" value="UniProtKB-SubCell"/>
</dbReference>
<keyword evidence="10" id="KW-1185">Reference proteome</keyword>
<feature type="transmembrane region" description="Helical" evidence="8">
    <location>
        <begin position="97"/>
        <end position="115"/>
    </location>
</feature>
<dbReference type="PANTHER" id="PTHR30472">
    <property type="entry name" value="FERRIC ENTEROBACTIN TRANSPORT SYSTEM PERMEASE PROTEIN"/>
    <property type="match status" value="1"/>
</dbReference>
<dbReference type="InterPro" id="IPR037294">
    <property type="entry name" value="ABC_BtuC-like"/>
</dbReference>
<dbReference type="GO" id="GO:0033214">
    <property type="term" value="P:siderophore-iron import into cell"/>
    <property type="evidence" value="ECO:0007669"/>
    <property type="project" value="TreeGrafter"/>
</dbReference>
<keyword evidence="3" id="KW-0813">Transport</keyword>
<dbReference type="RefSeq" id="WP_084254389.1">
    <property type="nucleotide sequence ID" value="NZ_LR214940.1"/>
</dbReference>
<feature type="transmembrane region" description="Helical" evidence="8">
    <location>
        <begin position="195"/>
        <end position="217"/>
    </location>
</feature>
<dbReference type="Pfam" id="PF01032">
    <property type="entry name" value="FecCD"/>
    <property type="match status" value="1"/>
</dbReference>
<dbReference type="KEGG" id="mob:NCTC10112_00020"/>
<gene>
    <name evidence="9" type="ORF">NCTC10112_00020</name>
</gene>
<evidence type="ECO:0000256" key="7">
    <source>
        <dbReference type="ARBA" id="ARBA00023136"/>
    </source>
</evidence>
<evidence type="ECO:0000256" key="4">
    <source>
        <dbReference type="ARBA" id="ARBA00022475"/>
    </source>
</evidence>
<keyword evidence="4" id="KW-1003">Cell membrane</keyword>
<dbReference type="PANTHER" id="PTHR30472:SF70">
    <property type="entry name" value="MOLYBDATE IMPORT SYSTEM PERMEASE PROTEIN MOLB"/>
    <property type="match status" value="1"/>
</dbReference>
<dbReference type="EMBL" id="LR214940">
    <property type="protein sequence ID" value="VEU55142.1"/>
    <property type="molecule type" value="Genomic_DNA"/>
</dbReference>
<keyword evidence="5 8" id="KW-0812">Transmembrane</keyword>
<reference evidence="9 10" key="1">
    <citation type="submission" date="2019-01" db="EMBL/GenBank/DDBJ databases">
        <authorList>
            <consortium name="Pathogen Informatics"/>
        </authorList>
    </citation>
    <scope>NUCLEOTIDE SEQUENCE [LARGE SCALE GENOMIC DNA]</scope>
    <source>
        <strain evidence="9 10">NCTC10112</strain>
    </source>
</reference>
<evidence type="ECO:0000256" key="8">
    <source>
        <dbReference type="SAM" id="Phobius"/>
    </source>
</evidence>
<feature type="transmembrane region" description="Helical" evidence="8">
    <location>
        <begin position="290"/>
        <end position="311"/>
    </location>
</feature>
<evidence type="ECO:0000256" key="2">
    <source>
        <dbReference type="ARBA" id="ARBA00007935"/>
    </source>
</evidence>
<dbReference type="InterPro" id="IPR000522">
    <property type="entry name" value="ABC_transptr_permease_BtuC"/>
</dbReference>
<protein>
    <submittedName>
        <fullName evidence="9">Probable ABC transporter permease protein HI_1471</fullName>
    </submittedName>
</protein>
<comment type="similarity">
    <text evidence="2">Belongs to the binding-protein-dependent transport system permease family. FecCD subfamily.</text>
</comment>
<dbReference type="GO" id="GO:0022857">
    <property type="term" value="F:transmembrane transporter activity"/>
    <property type="evidence" value="ECO:0007669"/>
    <property type="project" value="InterPro"/>
</dbReference>
<organism evidence="9 10">
    <name type="scientific">Metamycoplasma orale</name>
    <name type="common">Mycoplasma orale</name>
    <dbReference type="NCBI Taxonomy" id="2121"/>
    <lineage>
        <taxon>Bacteria</taxon>
        <taxon>Bacillati</taxon>
        <taxon>Mycoplasmatota</taxon>
        <taxon>Mycoplasmoidales</taxon>
        <taxon>Metamycoplasmataceae</taxon>
        <taxon>Metamycoplasma</taxon>
    </lineage>
</organism>
<keyword evidence="6 8" id="KW-1133">Transmembrane helix</keyword>
<evidence type="ECO:0000313" key="10">
    <source>
        <dbReference type="Proteomes" id="UP000290482"/>
    </source>
</evidence>
<feature type="transmembrane region" description="Helical" evidence="8">
    <location>
        <begin position="12"/>
        <end position="33"/>
    </location>
</feature>
<feature type="transmembrane region" description="Helical" evidence="8">
    <location>
        <begin position="153"/>
        <end position="175"/>
    </location>
</feature>
<dbReference type="SUPFAM" id="SSF81345">
    <property type="entry name" value="ABC transporter involved in vitamin B12 uptake, BtuC"/>
    <property type="match status" value="1"/>
</dbReference>
<evidence type="ECO:0000256" key="1">
    <source>
        <dbReference type="ARBA" id="ARBA00004651"/>
    </source>
</evidence>